<comment type="caution">
    <text evidence="1">The sequence shown here is derived from an EMBL/GenBank/DDBJ whole genome shotgun (WGS) entry which is preliminary data.</text>
</comment>
<protein>
    <submittedName>
        <fullName evidence="1">Uncharacterized protein</fullName>
    </submittedName>
</protein>
<dbReference type="EMBL" id="LAZR01014050">
    <property type="protein sequence ID" value="KKM19170.1"/>
    <property type="molecule type" value="Genomic_DNA"/>
</dbReference>
<dbReference type="AlphaFoldDB" id="A0A0F9KV21"/>
<accession>A0A0F9KV21</accession>
<gene>
    <name evidence="1" type="ORF">LCGC14_1658370</name>
</gene>
<evidence type="ECO:0000313" key="1">
    <source>
        <dbReference type="EMBL" id="KKM19170.1"/>
    </source>
</evidence>
<name>A0A0F9KV21_9ZZZZ</name>
<proteinExistence type="predicted"/>
<reference evidence="1" key="1">
    <citation type="journal article" date="2015" name="Nature">
        <title>Complex archaea that bridge the gap between prokaryotes and eukaryotes.</title>
        <authorList>
            <person name="Spang A."/>
            <person name="Saw J.H."/>
            <person name="Jorgensen S.L."/>
            <person name="Zaremba-Niedzwiedzka K."/>
            <person name="Martijn J."/>
            <person name="Lind A.E."/>
            <person name="van Eijk R."/>
            <person name="Schleper C."/>
            <person name="Guy L."/>
            <person name="Ettema T.J."/>
        </authorList>
    </citation>
    <scope>NUCLEOTIDE SEQUENCE</scope>
</reference>
<sequence length="82" mass="8856">MVAAGGTRMSKADRGEPIVVYSEARGEDVTIGYRNEWDVSGEKSRQQHQATECADPEVHDCPGCEHRPDCAHCAAVAVGEAR</sequence>
<organism evidence="1">
    <name type="scientific">marine sediment metagenome</name>
    <dbReference type="NCBI Taxonomy" id="412755"/>
    <lineage>
        <taxon>unclassified sequences</taxon>
        <taxon>metagenomes</taxon>
        <taxon>ecological metagenomes</taxon>
    </lineage>
</organism>